<proteinExistence type="inferred from homology"/>
<evidence type="ECO:0000256" key="1">
    <source>
        <dbReference type="ARBA" id="ARBA00006484"/>
    </source>
</evidence>
<dbReference type="InterPro" id="IPR002347">
    <property type="entry name" value="SDR_fam"/>
</dbReference>
<dbReference type="EMBL" id="LIAV01000046">
    <property type="protein sequence ID" value="KRO40913.1"/>
    <property type="molecule type" value="Genomic_DNA"/>
</dbReference>
<dbReference type="PRINTS" id="PR00080">
    <property type="entry name" value="SDRFAMILY"/>
</dbReference>
<dbReference type="Proteomes" id="UP000050874">
    <property type="component" value="Unassembled WGS sequence"/>
</dbReference>
<accession>A0A0R2PST6</accession>
<sequence>MTDIKIALVTGAASGMGRISAKRLAADGVHVAAVDVNESALHDLKQESNNISIFPCDLSDTSAVKAMVQQVQSELGPIDRVTNAGAIMPMGKVSDLSADSINMLMRINYEGTVNIVTSVLPEMMERNEGQIILFGSIAGTCPVENMAAYSASKAAVNMFGEILAKELEDTAIRVLLVCPAMTDTPLMRFVDETDAPSSISKARNKGALNDPEEVVTAIERDLLTNKVICFPTSDALYATRIRRFFPNYWWKLLSKNS</sequence>
<dbReference type="InterPro" id="IPR036291">
    <property type="entry name" value="NAD(P)-bd_dom_sf"/>
</dbReference>
<dbReference type="PROSITE" id="PS00061">
    <property type="entry name" value="ADH_SHORT"/>
    <property type="match status" value="1"/>
</dbReference>
<dbReference type="SUPFAM" id="SSF51735">
    <property type="entry name" value="NAD(P)-binding Rossmann-fold domains"/>
    <property type="match status" value="1"/>
</dbReference>
<gene>
    <name evidence="4" type="ORF">ABR63_04310</name>
</gene>
<evidence type="ECO:0000313" key="5">
    <source>
        <dbReference type="Proteomes" id="UP000050874"/>
    </source>
</evidence>
<organism evidence="4 5">
    <name type="scientific">SAR86 cluster bacterium BACL1 MAG-120920-bin57</name>
    <dbReference type="NCBI Taxonomy" id="1655571"/>
    <lineage>
        <taxon>Bacteria</taxon>
        <taxon>Pseudomonadati</taxon>
        <taxon>Pseudomonadota</taxon>
        <taxon>Gammaproteobacteria</taxon>
        <taxon>SAR86 cluster</taxon>
    </lineage>
</organism>
<dbReference type="Pfam" id="PF00106">
    <property type="entry name" value="adh_short"/>
    <property type="match status" value="1"/>
</dbReference>
<evidence type="ECO:0000256" key="2">
    <source>
        <dbReference type="ARBA" id="ARBA00023002"/>
    </source>
</evidence>
<keyword evidence="2" id="KW-0560">Oxidoreductase</keyword>
<dbReference type="Gene3D" id="3.40.50.720">
    <property type="entry name" value="NAD(P)-binding Rossmann-like Domain"/>
    <property type="match status" value="1"/>
</dbReference>
<reference evidence="5" key="1">
    <citation type="submission" date="2015-10" db="EMBL/GenBank/DDBJ databases">
        <title>Metagenome-Assembled Genomes uncover a global brackish microbiome.</title>
        <authorList>
            <person name="Hugerth L.W."/>
            <person name="Larsson J."/>
            <person name="Alneberg J."/>
            <person name="Lindh M.V."/>
            <person name="Legrand C."/>
            <person name="Pinhassi J."/>
            <person name="Andersson A."/>
        </authorList>
    </citation>
    <scope>NUCLEOTIDE SEQUENCE [LARGE SCALE GENOMIC DNA]</scope>
</reference>
<evidence type="ECO:0000313" key="4">
    <source>
        <dbReference type="EMBL" id="KRO40913.1"/>
    </source>
</evidence>
<dbReference type="GO" id="GO:0016020">
    <property type="term" value="C:membrane"/>
    <property type="evidence" value="ECO:0007669"/>
    <property type="project" value="TreeGrafter"/>
</dbReference>
<comment type="caution">
    <text evidence="4">The sequence shown here is derived from an EMBL/GenBank/DDBJ whole genome shotgun (WGS) entry which is preliminary data.</text>
</comment>
<comment type="similarity">
    <text evidence="1 3">Belongs to the short-chain dehydrogenases/reductases (SDR) family.</text>
</comment>
<evidence type="ECO:0008006" key="6">
    <source>
        <dbReference type="Google" id="ProtNLM"/>
    </source>
</evidence>
<dbReference type="PRINTS" id="PR00081">
    <property type="entry name" value="GDHRDH"/>
</dbReference>
<dbReference type="CDD" id="cd05233">
    <property type="entry name" value="SDR_c"/>
    <property type="match status" value="1"/>
</dbReference>
<dbReference type="InterPro" id="IPR020904">
    <property type="entry name" value="Sc_DH/Rdtase_CS"/>
</dbReference>
<protein>
    <recommendedName>
        <fullName evidence="6">Short-chain dehydrogenase</fullName>
    </recommendedName>
</protein>
<evidence type="ECO:0000256" key="3">
    <source>
        <dbReference type="RuleBase" id="RU000363"/>
    </source>
</evidence>
<dbReference type="PANTHER" id="PTHR44196">
    <property type="entry name" value="DEHYDROGENASE/REDUCTASE SDR FAMILY MEMBER 7B"/>
    <property type="match status" value="1"/>
</dbReference>
<name>A0A0R2PST6_9GAMM</name>
<dbReference type="PANTHER" id="PTHR44196:SF1">
    <property type="entry name" value="DEHYDROGENASE_REDUCTASE SDR FAMILY MEMBER 7B"/>
    <property type="match status" value="1"/>
</dbReference>
<dbReference type="AlphaFoldDB" id="A0A0R2PST6"/>
<dbReference type="GO" id="GO:0016491">
    <property type="term" value="F:oxidoreductase activity"/>
    <property type="evidence" value="ECO:0007669"/>
    <property type="project" value="UniProtKB-KW"/>
</dbReference>